<accession>A0AAD9JQF6</accession>
<dbReference type="Proteomes" id="UP001209878">
    <property type="component" value="Unassembled WGS sequence"/>
</dbReference>
<dbReference type="AlphaFoldDB" id="A0AAD9JQF6"/>
<evidence type="ECO:0008006" key="4">
    <source>
        <dbReference type="Google" id="ProtNLM"/>
    </source>
</evidence>
<keyword evidence="3" id="KW-1185">Reference proteome</keyword>
<proteinExistence type="predicted"/>
<evidence type="ECO:0000256" key="1">
    <source>
        <dbReference type="SAM" id="SignalP"/>
    </source>
</evidence>
<evidence type="ECO:0000313" key="2">
    <source>
        <dbReference type="EMBL" id="KAK2157304.1"/>
    </source>
</evidence>
<name>A0AAD9JQF6_RIDPI</name>
<sequence length="104" mass="11667">MSPTNLLLVFCVFLAACAVSTITPLPSIEGSAIVVGPILESRLFLQRFYSKRNQWDTRFCRMTCSRCDSFMSRRYAALCHVECTRGAGRAYMACLIVLMEVATK</sequence>
<gene>
    <name evidence="2" type="ORF">NP493_1882g00010</name>
</gene>
<organism evidence="2 3">
    <name type="scientific">Ridgeia piscesae</name>
    <name type="common">Tubeworm</name>
    <dbReference type="NCBI Taxonomy" id="27915"/>
    <lineage>
        <taxon>Eukaryota</taxon>
        <taxon>Metazoa</taxon>
        <taxon>Spiralia</taxon>
        <taxon>Lophotrochozoa</taxon>
        <taxon>Annelida</taxon>
        <taxon>Polychaeta</taxon>
        <taxon>Sedentaria</taxon>
        <taxon>Canalipalpata</taxon>
        <taxon>Sabellida</taxon>
        <taxon>Siboglinidae</taxon>
        <taxon>Ridgeia</taxon>
    </lineage>
</organism>
<evidence type="ECO:0000313" key="3">
    <source>
        <dbReference type="Proteomes" id="UP001209878"/>
    </source>
</evidence>
<feature type="signal peptide" evidence="1">
    <location>
        <begin position="1"/>
        <end position="21"/>
    </location>
</feature>
<protein>
    <recommendedName>
        <fullName evidence="4">Secreted protein</fullName>
    </recommendedName>
</protein>
<dbReference type="EMBL" id="JAODUO010001882">
    <property type="protein sequence ID" value="KAK2157304.1"/>
    <property type="molecule type" value="Genomic_DNA"/>
</dbReference>
<comment type="caution">
    <text evidence="2">The sequence shown here is derived from an EMBL/GenBank/DDBJ whole genome shotgun (WGS) entry which is preliminary data.</text>
</comment>
<keyword evidence="1" id="KW-0732">Signal</keyword>
<feature type="chain" id="PRO_5042291159" description="Secreted protein" evidence="1">
    <location>
        <begin position="22"/>
        <end position="104"/>
    </location>
</feature>
<reference evidence="2" key="1">
    <citation type="journal article" date="2023" name="Mol. Biol. Evol.">
        <title>Third-Generation Sequencing Reveals the Adaptive Role of the Epigenome in Three Deep-Sea Polychaetes.</title>
        <authorList>
            <person name="Perez M."/>
            <person name="Aroh O."/>
            <person name="Sun Y."/>
            <person name="Lan Y."/>
            <person name="Juniper S.K."/>
            <person name="Young C.R."/>
            <person name="Angers B."/>
            <person name="Qian P.Y."/>
        </authorList>
    </citation>
    <scope>NUCLEOTIDE SEQUENCE</scope>
    <source>
        <strain evidence="2">R07B-5</strain>
    </source>
</reference>